<name>A0ABV2YU96_9ACTN</name>
<gene>
    <name evidence="3" type="ORF">AB0E61_04365</name>
</gene>
<evidence type="ECO:0000256" key="1">
    <source>
        <dbReference type="SAM" id="MobiDB-lite"/>
    </source>
</evidence>
<accession>A0ABV2YU96</accession>
<evidence type="ECO:0000313" key="3">
    <source>
        <dbReference type="EMBL" id="MEU3709319.1"/>
    </source>
</evidence>
<feature type="region of interest" description="Disordered" evidence="1">
    <location>
        <begin position="271"/>
        <end position="328"/>
    </location>
</feature>
<proteinExistence type="predicted"/>
<reference evidence="3 4" key="1">
    <citation type="submission" date="2024-06" db="EMBL/GenBank/DDBJ databases">
        <title>The Natural Products Discovery Center: Release of the First 8490 Sequenced Strains for Exploring Actinobacteria Biosynthetic Diversity.</title>
        <authorList>
            <person name="Kalkreuter E."/>
            <person name="Kautsar S.A."/>
            <person name="Yang D."/>
            <person name="Bader C.D."/>
            <person name="Teijaro C.N."/>
            <person name="Fluegel L."/>
            <person name="Davis C.M."/>
            <person name="Simpson J.R."/>
            <person name="Lauterbach L."/>
            <person name="Steele A.D."/>
            <person name="Gui C."/>
            <person name="Meng S."/>
            <person name="Li G."/>
            <person name="Viehrig K."/>
            <person name="Ye F."/>
            <person name="Su P."/>
            <person name="Kiefer A.F."/>
            <person name="Nichols A."/>
            <person name="Cepeda A.J."/>
            <person name="Yan W."/>
            <person name="Fan B."/>
            <person name="Jiang Y."/>
            <person name="Adhikari A."/>
            <person name="Zheng C.-J."/>
            <person name="Schuster L."/>
            <person name="Cowan T.M."/>
            <person name="Smanski M.J."/>
            <person name="Chevrette M.G."/>
            <person name="De Carvalho L.P.S."/>
            <person name="Shen B."/>
        </authorList>
    </citation>
    <scope>NUCLEOTIDE SEQUENCE [LARGE SCALE GENOMIC DNA]</scope>
    <source>
        <strain evidence="3 4">NPDC033039</strain>
    </source>
</reference>
<sequence length="762" mass="79251">MRNEGVGAVRRGALMLVTGWLAVLLSGAPAVAQPSSAAPAPTVSGPPAAGHAALTRAAGTTAAQAPADAPSAASGPGDAPSRQAYIASRLRRDPVYISDQLPREAPRSSAPVFAAQAARLRVPVYVMVLPDSALGSDGAGFLAGVHDRLGRKGLYVALSGPGMPEVQTYGVELPGARDAATATLYEMPYDATARELFQHFVDVLLSGRAPERAEAGRTASRNGAEVPKLHPDLTERENQSFVSGIAIAGIPLSVLLLGLYVRRRLRLRRARGGAPVPGPRTAPALSLRKPGDAPDGKPGSGTADRAPQGGTTGGKRGTAASPGRLSGLRRPPRAVTALLVVAVVLAGGLTVTAARLFDDRSYGDDAIPTPADMRARVERVAAGLRHDPLYTDPESEPVLTSAERTRLHRRLAALPVPVLVVAVPSLSDDESGGDHDIFVRTLHQRLHRDALFVLADPLSDTLSVVNHGAPVNAYALPTSLFTLPERGDTRTLGDRLDAVLRAVARAPRDSTVTRPYDPGPADDPVAEKVLPGVFAADFAPGLMVGTFLAALLLGLVATVRAPVAAVRRRRAADGAASGDAPVPVEAPAEPSLAWLRRTARQEVDALTAALDAHPSLPEPAHRRAWECLDAAALLIDGDGDGRVDADATPSALACAVALARAGRAAVAESAAPERLCHRNPLHGPAHGTRRGSPAGGGHPRPLPVCRRCRAVPAPVLRLGPAADSGRARRVPYPELPGPLASLASGPRIDQLTRDVREYFGVH</sequence>
<feature type="transmembrane region" description="Helical" evidence="2">
    <location>
        <begin position="538"/>
        <end position="559"/>
    </location>
</feature>
<evidence type="ECO:0000256" key="2">
    <source>
        <dbReference type="SAM" id="Phobius"/>
    </source>
</evidence>
<dbReference type="Proteomes" id="UP001550853">
    <property type="component" value="Unassembled WGS sequence"/>
</dbReference>
<feature type="compositionally biased region" description="Low complexity" evidence="1">
    <location>
        <begin position="317"/>
        <end position="328"/>
    </location>
</feature>
<dbReference type="EMBL" id="JBEZVI010000002">
    <property type="protein sequence ID" value="MEU3709319.1"/>
    <property type="molecule type" value="Genomic_DNA"/>
</dbReference>
<keyword evidence="2" id="KW-0812">Transmembrane</keyword>
<feature type="region of interest" description="Disordered" evidence="1">
    <location>
        <begin position="212"/>
        <end position="232"/>
    </location>
</feature>
<organism evidence="3 4">
    <name type="scientific">Streptomyces catenulae</name>
    <dbReference type="NCBI Taxonomy" id="66875"/>
    <lineage>
        <taxon>Bacteria</taxon>
        <taxon>Bacillati</taxon>
        <taxon>Actinomycetota</taxon>
        <taxon>Actinomycetes</taxon>
        <taxon>Kitasatosporales</taxon>
        <taxon>Streptomycetaceae</taxon>
        <taxon>Streptomyces</taxon>
    </lineage>
</organism>
<evidence type="ECO:0008006" key="5">
    <source>
        <dbReference type="Google" id="ProtNLM"/>
    </source>
</evidence>
<keyword evidence="2" id="KW-1133">Transmembrane helix</keyword>
<feature type="transmembrane region" description="Helical" evidence="2">
    <location>
        <begin position="334"/>
        <end position="357"/>
    </location>
</feature>
<comment type="caution">
    <text evidence="3">The sequence shown here is derived from an EMBL/GenBank/DDBJ whole genome shotgun (WGS) entry which is preliminary data.</text>
</comment>
<keyword evidence="2" id="KW-0472">Membrane</keyword>
<protein>
    <recommendedName>
        <fullName evidence="5">DUF4350 domain-containing protein</fullName>
    </recommendedName>
</protein>
<feature type="region of interest" description="Disordered" evidence="1">
    <location>
        <begin position="676"/>
        <end position="701"/>
    </location>
</feature>
<keyword evidence="4" id="KW-1185">Reference proteome</keyword>
<feature type="transmembrane region" description="Helical" evidence="2">
    <location>
        <begin position="241"/>
        <end position="261"/>
    </location>
</feature>
<feature type="region of interest" description="Disordered" evidence="1">
    <location>
        <begin position="34"/>
        <end position="81"/>
    </location>
</feature>
<dbReference type="RefSeq" id="WP_157848088.1">
    <property type="nucleotide sequence ID" value="NZ_JBEZVI010000002.1"/>
</dbReference>
<evidence type="ECO:0000313" key="4">
    <source>
        <dbReference type="Proteomes" id="UP001550853"/>
    </source>
</evidence>